<evidence type="ECO:0000256" key="5">
    <source>
        <dbReference type="ARBA" id="ARBA00022734"/>
    </source>
</evidence>
<proteinExistence type="inferred from homology"/>
<keyword evidence="8" id="KW-1133">Transmembrane helix</keyword>
<accession>A0A4Z2C8Z9</accession>
<keyword evidence="11" id="KW-1185">Reference proteome</keyword>
<dbReference type="EMBL" id="SWLE01000004">
    <property type="protein sequence ID" value="TNN00656.1"/>
    <property type="molecule type" value="Genomic_DNA"/>
</dbReference>
<comment type="caution">
    <text evidence="10">The sequence shown here is derived from an EMBL/GenBank/DDBJ whole genome shotgun (WGS) entry which is preliminary data.</text>
</comment>
<keyword evidence="6" id="KW-1015">Disulfide bond</keyword>
<evidence type="ECO:0000256" key="7">
    <source>
        <dbReference type="PROSITE-ProRule" id="PRU01375"/>
    </source>
</evidence>
<dbReference type="GO" id="GO:0030246">
    <property type="term" value="F:carbohydrate binding"/>
    <property type="evidence" value="ECO:0007669"/>
    <property type="project" value="UniProtKB-UniRule"/>
</dbReference>
<protein>
    <recommendedName>
        <fullName evidence="9">ILEI/PANDER domain-containing protein</fullName>
    </recommendedName>
</protein>
<dbReference type="PANTHER" id="PTHR14592">
    <property type="entry name" value="UNCHARACTERIZED FAM3"/>
    <property type="match status" value="1"/>
</dbReference>
<evidence type="ECO:0000256" key="3">
    <source>
        <dbReference type="ARBA" id="ARBA00022525"/>
    </source>
</evidence>
<dbReference type="InterPro" id="IPR039220">
    <property type="entry name" value="FAM3"/>
</dbReference>
<reference evidence="10 11" key="1">
    <citation type="submission" date="2019-04" db="EMBL/GenBank/DDBJ databases">
        <title>The sequence and de novo assembly of Takifugu bimaculatus genome using PacBio and Hi-C technologies.</title>
        <authorList>
            <person name="Xu P."/>
            <person name="Liu B."/>
            <person name="Zhou Z."/>
        </authorList>
    </citation>
    <scope>NUCLEOTIDE SEQUENCE [LARGE SCALE GENOMIC DNA]</scope>
    <source>
        <strain evidence="10">TB-2018</strain>
        <tissue evidence="10">Muscle</tissue>
    </source>
</reference>
<comment type="similarity">
    <text evidence="2">Belongs to the FAM3 family.</text>
</comment>
<evidence type="ECO:0000256" key="1">
    <source>
        <dbReference type="ARBA" id="ARBA00004613"/>
    </source>
</evidence>
<dbReference type="Proteomes" id="UP000516260">
    <property type="component" value="Chromosome 12"/>
</dbReference>
<sequence length="242" mass="26859">MLTVRVGRVTMPRRHIYTRWILQCLLIVVTLLIFVTVFIQKYSQPFKAFSTRQRALSGQMSGQNQALVKRSGPCENKECPSDQISFYMHSGVANVVPGKICLYNTLILGSTLNNAGVGINIVIVNGKTGEVTKTGHFDMYVGEVKPLITFLNSIENGSIVLMASFDEPATKLDNEAKKLIAELGSKYINSVGFRDNWLFVGAKGASKKDLFEKHTKNDGEKNPYDGWPEFITLTGCIPKYLG</sequence>
<evidence type="ECO:0000256" key="8">
    <source>
        <dbReference type="SAM" id="Phobius"/>
    </source>
</evidence>
<keyword evidence="8" id="KW-0472">Membrane</keyword>
<dbReference type="GO" id="GO:0005576">
    <property type="term" value="C:extracellular region"/>
    <property type="evidence" value="ECO:0007669"/>
    <property type="project" value="UniProtKB-SubCell"/>
</dbReference>
<dbReference type="InterPro" id="IPR039477">
    <property type="entry name" value="ILEI/PANDER_dom"/>
</dbReference>
<keyword evidence="4" id="KW-0732">Signal</keyword>
<dbReference type="InterPro" id="IPR039475">
    <property type="entry name" value="ILEI_FAM3C"/>
</dbReference>
<keyword evidence="5 7" id="KW-0430">Lectin</keyword>
<evidence type="ECO:0000313" key="10">
    <source>
        <dbReference type="EMBL" id="TNN00656.1"/>
    </source>
</evidence>
<dbReference type="Pfam" id="PF15711">
    <property type="entry name" value="ILEI"/>
    <property type="match status" value="1"/>
</dbReference>
<evidence type="ECO:0000256" key="6">
    <source>
        <dbReference type="ARBA" id="ARBA00023157"/>
    </source>
</evidence>
<dbReference type="AlphaFoldDB" id="A0A4Z2C8Z9"/>
<gene>
    <name evidence="10" type="ORF">fugu_011902</name>
</gene>
<name>A0A4Z2C8Z9_9TELE</name>
<keyword evidence="8" id="KW-0812">Transmembrane</keyword>
<feature type="transmembrane region" description="Helical" evidence="8">
    <location>
        <begin position="20"/>
        <end position="39"/>
    </location>
</feature>
<evidence type="ECO:0000256" key="4">
    <source>
        <dbReference type="ARBA" id="ARBA00022729"/>
    </source>
</evidence>
<comment type="subcellular location">
    <subcellularLocation>
        <location evidence="1">Secreted</location>
    </subcellularLocation>
</comment>
<organism evidence="10 11">
    <name type="scientific">Takifugu bimaculatus</name>
    <dbReference type="NCBI Taxonomy" id="433685"/>
    <lineage>
        <taxon>Eukaryota</taxon>
        <taxon>Metazoa</taxon>
        <taxon>Chordata</taxon>
        <taxon>Craniata</taxon>
        <taxon>Vertebrata</taxon>
        <taxon>Euteleostomi</taxon>
        <taxon>Actinopterygii</taxon>
        <taxon>Neopterygii</taxon>
        <taxon>Teleostei</taxon>
        <taxon>Neoteleostei</taxon>
        <taxon>Acanthomorphata</taxon>
        <taxon>Eupercaria</taxon>
        <taxon>Tetraodontiformes</taxon>
        <taxon>Tetradontoidea</taxon>
        <taxon>Tetraodontidae</taxon>
        <taxon>Takifugu</taxon>
    </lineage>
</organism>
<evidence type="ECO:0000256" key="2">
    <source>
        <dbReference type="ARBA" id="ARBA00010905"/>
    </source>
</evidence>
<dbReference type="CDD" id="cd13940">
    <property type="entry name" value="ILEI_FAM3C"/>
    <property type="match status" value="1"/>
</dbReference>
<evidence type="ECO:0000313" key="11">
    <source>
        <dbReference type="Proteomes" id="UP000516260"/>
    </source>
</evidence>
<feature type="domain" description="ILEI/PANDER" evidence="9">
    <location>
        <begin position="118"/>
        <end position="205"/>
    </location>
</feature>
<keyword evidence="3" id="KW-0964">Secreted</keyword>
<evidence type="ECO:0000259" key="9">
    <source>
        <dbReference type="Pfam" id="PF15711"/>
    </source>
</evidence>
<dbReference type="PROSITE" id="PS52031">
    <property type="entry name" value="GG_LECTIN"/>
    <property type="match status" value="1"/>
</dbReference>